<sequence>MDGLKAKVWRKSHSLKSVEMLEVGEAKLREYVESKGLTFDEQIRLLKSGGDIYSFLDDYVSYLDSQSLKPKTIKDYVYWAKKILRHYGVQIKNEELRERVSLPKVQRPLDSGLDAAQVRRILLNCKNERLRLLLMLCKDTLARPIELLGLQVKHFNFDSIPKSVTIPAYLAKNDMERETFFTDETFEFLRGYMLKHNIHGKEDFIFLGKEVNPKDELQFQSQLYKAEAAMEKAWRELMRSPALADLNERIELRGKAPRYKIHIYSFRKFGFTKVADTLGEIAAHALAGHEAYMITYYRKTREERAADYLKVAPKLMVLTQPLSIDEVKRQAGLEAIRRLAESFGIDPARIRIEREGMGVDEEISAIQAEIKRFISQALRLRENSAVDDCQYESRIVSEADLESYLNAGWEFQAQINNGKYIVRRPKNA</sequence>
<evidence type="ECO:0000259" key="2">
    <source>
        <dbReference type="Pfam" id="PF00589"/>
    </source>
</evidence>
<gene>
    <name evidence="3" type="ORF">B9J98_03465</name>
</gene>
<dbReference type="GO" id="GO:0003677">
    <property type="term" value="F:DNA binding"/>
    <property type="evidence" value="ECO:0007669"/>
    <property type="project" value="InterPro"/>
</dbReference>
<feature type="domain" description="Tyr recombinase" evidence="2">
    <location>
        <begin position="113"/>
        <end position="229"/>
    </location>
</feature>
<name>A0A2R7Y600_9ARCH</name>
<protein>
    <recommendedName>
        <fullName evidence="2">Tyr recombinase domain-containing protein</fullName>
    </recommendedName>
</protein>
<comment type="caution">
    <text evidence="3">The sequence shown here is derived from an EMBL/GenBank/DDBJ whole genome shotgun (WGS) entry which is preliminary data.</text>
</comment>
<dbReference type="Gene3D" id="1.10.443.10">
    <property type="entry name" value="Intergrase catalytic core"/>
    <property type="match status" value="1"/>
</dbReference>
<dbReference type="AlphaFoldDB" id="A0A2R7Y600"/>
<dbReference type="SUPFAM" id="SSF56349">
    <property type="entry name" value="DNA breaking-rejoining enzymes"/>
    <property type="match status" value="1"/>
</dbReference>
<dbReference type="Pfam" id="PF00589">
    <property type="entry name" value="Phage_integrase"/>
    <property type="match status" value="1"/>
</dbReference>
<dbReference type="GO" id="GO:0006310">
    <property type="term" value="P:DNA recombination"/>
    <property type="evidence" value="ECO:0007669"/>
    <property type="project" value="UniProtKB-KW"/>
</dbReference>
<dbReference type="GO" id="GO:0015074">
    <property type="term" value="P:DNA integration"/>
    <property type="evidence" value="ECO:0007669"/>
    <property type="project" value="InterPro"/>
</dbReference>
<dbReference type="InterPro" id="IPR013762">
    <property type="entry name" value="Integrase-like_cat_sf"/>
</dbReference>
<accession>A0A2R7Y600</accession>
<keyword evidence="1" id="KW-0233">DNA recombination</keyword>
<proteinExistence type="predicted"/>
<dbReference type="InterPro" id="IPR002104">
    <property type="entry name" value="Integrase_catalytic"/>
</dbReference>
<evidence type="ECO:0000256" key="1">
    <source>
        <dbReference type="ARBA" id="ARBA00023172"/>
    </source>
</evidence>
<evidence type="ECO:0000313" key="4">
    <source>
        <dbReference type="Proteomes" id="UP000244066"/>
    </source>
</evidence>
<reference evidence="3 4" key="1">
    <citation type="submission" date="2017-04" db="EMBL/GenBank/DDBJ databases">
        <title>Draft Aigarchaeota genome from a New Zealand hot spring.</title>
        <authorList>
            <person name="Reysenbach A.-L."/>
            <person name="Donaho J.A."/>
            <person name="Gerhart J."/>
            <person name="Kelley J.F."/>
            <person name="Kouba K."/>
            <person name="Podar M."/>
            <person name="Stott M."/>
        </authorList>
    </citation>
    <scope>NUCLEOTIDE SEQUENCE [LARGE SCALE GENOMIC DNA]</scope>
    <source>
        <strain evidence="3">NZ13_MG1</strain>
    </source>
</reference>
<dbReference type="Proteomes" id="UP000244066">
    <property type="component" value="Unassembled WGS sequence"/>
</dbReference>
<evidence type="ECO:0000313" key="3">
    <source>
        <dbReference type="EMBL" id="PUA32955.1"/>
    </source>
</evidence>
<organism evidence="3 4">
    <name type="scientific">Candidatus Terraquivivens tikiterensis</name>
    <dbReference type="NCBI Taxonomy" id="1980982"/>
    <lineage>
        <taxon>Archaea</taxon>
        <taxon>Nitrososphaerota</taxon>
        <taxon>Candidatus Wolframiiraptoraceae</taxon>
        <taxon>Candidatus Terraquivivens</taxon>
    </lineage>
</organism>
<dbReference type="InterPro" id="IPR011010">
    <property type="entry name" value="DNA_brk_join_enz"/>
</dbReference>
<dbReference type="EMBL" id="NDWU01000006">
    <property type="protein sequence ID" value="PUA32955.1"/>
    <property type="molecule type" value="Genomic_DNA"/>
</dbReference>